<protein>
    <submittedName>
        <fullName evidence="1">Uncharacterized protein</fullName>
    </submittedName>
</protein>
<reference evidence="1 2" key="1">
    <citation type="submission" date="2013-07" db="EMBL/GenBank/DDBJ databases">
        <authorList>
            <person name="Genoscope - CEA"/>
        </authorList>
    </citation>
    <scope>NUCLEOTIDE SEQUENCE [LARGE SCALE GENOMIC DNA]</scope>
    <source>
        <strain evidence="2">FRM16 / DSM 17909</strain>
    </source>
</reference>
<gene>
    <name evidence="1" type="ORF">XDD1_2941</name>
</gene>
<proteinExistence type="predicted"/>
<evidence type="ECO:0000313" key="1">
    <source>
        <dbReference type="EMBL" id="CDG18640.1"/>
    </source>
</evidence>
<dbReference type="Proteomes" id="UP000032721">
    <property type="component" value="Chromosome"/>
</dbReference>
<evidence type="ECO:0000313" key="2">
    <source>
        <dbReference type="Proteomes" id="UP000032721"/>
    </source>
</evidence>
<organism evidence="1 2">
    <name type="scientific">Xenorhabdus doucetiae</name>
    <dbReference type="NCBI Taxonomy" id="351671"/>
    <lineage>
        <taxon>Bacteria</taxon>
        <taxon>Pseudomonadati</taxon>
        <taxon>Pseudomonadota</taxon>
        <taxon>Gammaproteobacteria</taxon>
        <taxon>Enterobacterales</taxon>
        <taxon>Morganellaceae</taxon>
        <taxon>Xenorhabdus</taxon>
    </lineage>
</organism>
<dbReference type="HOGENOM" id="CLU_3190808_0_0_6"/>
<sequence length="46" mass="5699">MSHFYVIFWPYQSYDHILIMEKKYKNSLYCLSDMKYNISAKKQSRV</sequence>
<dbReference type="KEGG" id="xdo:XDD1_2941"/>
<name>A0A068QXR1_9GAMM</name>
<dbReference type="AlphaFoldDB" id="A0A068QXR1"/>
<accession>A0A068QXR1</accession>
<dbReference type="EMBL" id="FO704550">
    <property type="protein sequence ID" value="CDG18640.1"/>
    <property type="molecule type" value="Genomic_DNA"/>
</dbReference>